<comment type="similarity">
    <text evidence="5">Belongs to the ABC-2 integral membrane protein family.</text>
</comment>
<feature type="transmembrane region" description="Helical" evidence="5">
    <location>
        <begin position="136"/>
        <end position="156"/>
    </location>
</feature>
<evidence type="ECO:0000256" key="1">
    <source>
        <dbReference type="ARBA" id="ARBA00004141"/>
    </source>
</evidence>
<dbReference type="STRING" id="84029.CROST_02200"/>
<keyword evidence="5" id="KW-0813">Transport</keyword>
<dbReference type="AlphaFoldDB" id="A0A1S8LP28"/>
<dbReference type="Pfam" id="PF01061">
    <property type="entry name" value="ABC2_membrane"/>
    <property type="match status" value="1"/>
</dbReference>
<name>A0A1S8LP28_9CLOT</name>
<feature type="transmembrane region" description="Helical" evidence="5">
    <location>
        <begin position="55"/>
        <end position="76"/>
    </location>
</feature>
<keyword evidence="7" id="KW-1185">Reference proteome</keyword>
<dbReference type="InterPro" id="IPR013525">
    <property type="entry name" value="ABC2_TM"/>
</dbReference>
<keyword evidence="3 5" id="KW-1133">Transmembrane helix</keyword>
<dbReference type="EMBL" id="CP096983">
    <property type="protein sequence ID" value="URZ10666.1"/>
    <property type="molecule type" value="Genomic_DNA"/>
</dbReference>
<dbReference type="GO" id="GO:0043190">
    <property type="term" value="C:ATP-binding cassette (ABC) transporter complex"/>
    <property type="evidence" value="ECO:0007669"/>
    <property type="project" value="InterPro"/>
</dbReference>
<gene>
    <name evidence="6" type="ORF">CROST_013760</name>
</gene>
<dbReference type="RefSeq" id="WP_077832499.1">
    <property type="nucleotide sequence ID" value="NZ_CP096983.1"/>
</dbReference>
<evidence type="ECO:0000256" key="2">
    <source>
        <dbReference type="ARBA" id="ARBA00022692"/>
    </source>
</evidence>
<accession>A0A1S8LP28</accession>
<dbReference type="GO" id="GO:0140359">
    <property type="term" value="F:ABC-type transporter activity"/>
    <property type="evidence" value="ECO:0007669"/>
    <property type="project" value="InterPro"/>
</dbReference>
<keyword evidence="2 5" id="KW-0812">Transmembrane</keyword>
<feature type="transmembrane region" description="Helical" evidence="5">
    <location>
        <begin position="219"/>
        <end position="242"/>
    </location>
</feature>
<keyword evidence="4 5" id="KW-0472">Membrane</keyword>
<proteinExistence type="inferred from homology"/>
<dbReference type="PROSITE" id="PS51012">
    <property type="entry name" value="ABC_TM2"/>
    <property type="match status" value="1"/>
</dbReference>
<feature type="transmembrane region" description="Helical" evidence="5">
    <location>
        <begin position="162"/>
        <end position="183"/>
    </location>
</feature>
<dbReference type="KEGG" id="crw:CROST_013760"/>
<organism evidence="6 7">
    <name type="scientific">Clostridium felsineum</name>
    <dbReference type="NCBI Taxonomy" id="36839"/>
    <lineage>
        <taxon>Bacteria</taxon>
        <taxon>Bacillati</taxon>
        <taxon>Bacillota</taxon>
        <taxon>Clostridia</taxon>
        <taxon>Eubacteriales</taxon>
        <taxon>Clostridiaceae</taxon>
        <taxon>Clostridium</taxon>
    </lineage>
</organism>
<evidence type="ECO:0000256" key="4">
    <source>
        <dbReference type="ARBA" id="ARBA00023136"/>
    </source>
</evidence>
<dbReference type="Proteomes" id="UP000190951">
    <property type="component" value="Chromosome"/>
</dbReference>
<feature type="transmembrane region" description="Helical" evidence="5">
    <location>
        <begin position="111"/>
        <end position="129"/>
    </location>
</feature>
<dbReference type="PANTHER" id="PTHR43229:SF6">
    <property type="entry name" value="ABC-TYPE MULTIDRUG TRANSPORT SYSTEM, PERMEASE COMPONENT"/>
    <property type="match status" value="1"/>
</dbReference>
<evidence type="ECO:0000256" key="3">
    <source>
        <dbReference type="ARBA" id="ARBA00022989"/>
    </source>
</evidence>
<evidence type="ECO:0000313" key="6">
    <source>
        <dbReference type="EMBL" id="URZ10666.1"/>
    </source>
</evidence>
<sequence length="248" mass="28016">MKGFLVLLIYGFKKRLKDSFVIIYNVVYPIIIIGLLSYLTSNYFKGDRSFTSKHYYFIVLMPFFIFSNIITTAYAAKDENLSKTSYRFLIAPIDSFSIVLSKIISCSIVLWILNALLLVSGMFLLGINFENSIPKVLLIFFTENLMASAIGIYFGIRIKEFSILQGILSIPIAIFAVLGGCFFPVGSFGNIFEKVSYISPLMWINKGIISAIYDRNETILTYCILVTLLIGIIFSVAAVFSFKKEVFL</sequence>
<dbReference type="PANTHER" id="PTHR43229">
    <property type="entry name" value="NODULATION PROTEIN J"/>
    <property type="match status" value="1"/>
</dbReference>
<feature type="transmembrane region" description="Helical" evidence="5">
    <location>
        <begin position="21"/>
        <end position="40"/>
    </location>
</feature>
<evidence type="ECO:0000313" key="7">
    <source>
        <dbReference type="Proteomes" id="UP000190951"/>
    </source>
</evidence>
<comment type="subcellular location">
    <subcellularLocation>
        <location evidence="5">Cell membrane</location>
        <topology evidence="5">Multi-pass membrane protein</topology>
    </subcellularLocation>
    <subcellularLocation>
        <location evidence="1">Membrane</location>
        <topology evidence="1">Multi-pass membrane protein</topology>
    </subcellularLocation>
</comment>
<dbReference type="InterPro" id="IPR000412">
    <property type="entry name" value="ABC_2_transport"/>
</dbReference>
<keyword evidence="5" id="KW-1003">Cell membrane</keyword>
<dbReference type="PIRSF" id="PIRSF006648">
    <property type="entry name" value="DrrB"/>
    <property type="match status" value="1"/>
</dbReference>
<dbReference type="InterPro" id="IPR047817">
    <property type="entry name" value="ABC2_TM_bact-type"/>
</dbReference>
<evidence type="ECO:0000256" key="5">
    <source>
        <dbReference type="RuleBase" id="RU361157"/>
    </source>
</evidence>
<dbReference type="InterPro" id="IPR051784">
    <property type="entry name" value="Nod_factor_ABC_transporter"/>
</dbReference>
<protein>
    <recommendedName>
        <fullName evidence="5">Transport permease protein</fullName>
    </recommendedName>
</protein>
<reference evidence="6 7" key="1">
    <citation type="submission" date="2022-04" db="EMBL/GenBank/DDBJ databases">
        <title>Genome sequence of C. roseum typestrain.</title>
        <authorList>
            <person name="Poehlein A."/>
            <person name="Schoch T."/>
            <person name="Duerre P."/>
            <person name="Daniel R."/>
        </authorList>
    </citation>
    <scope>NUCLEOTIDE SEQUENCE [LARGE SCALE GENOMIC DNA]</scope>
    <source>
        <strain evidence="6 7">DSM 7320</strain>
    </source>
</reference>